<gene>
    <name evidence="1" type="ORF">MNBD_ALPHA11-1896</name>
</gene>
<reference evidence="1" key="1">
    <citation type="submission" date="2018-06" db="EMBL/GenBank/DDBJ databases">
        <authorList>
            <person name="Zhirakovskaya E."/>
        </authorList>
    </citation>
    <scope>NUCLEOTIDE SEQUENCE</scope>
</reference>
<sequence length="46" mass="5247">MFIMAKIQNCMAIKAPKLQALYLNSILVLIANQETILNNSSWQYFG</sequence>
<evidence type="ECO:0000313" key="1">
    <source>
        <dbReference type="EMBL" id="VAW23728.1"/>
    </source>
</evidence>
<organism evidence="1">
    <name type="scientific">hydrothermal vent metagenome</name>
    <dbReference type="NCBI Taxonomy" id="652676"/>
    <lineage>
        <taxon>unclassified sequences</taxon>
        <taxon>metagenomes</taxon>
        <taxon>ecological metagenomes</taxon>
    </lineage>
</organism>
<proteinExistence type="predicted"/>
<dbReference type="EMBL" id="UOEQ01000483">
    <property type="protein sequence ID" value="VAW23728.1"/>
    <property type="molecule type" value="Genomic_DNA"/>
</dbReference>
<accession>A0A3B0U0C1</accession>
<name>A0A3B0U0C1_9ZZZZ</name>
<dbReference type="AlphaFoldDB" id="A0A3B0U0C1"/>
<protein>
    <submittedName>
        <fullName evidence="1">Uncharacterized protein</fullName>
    </submittedName>
</protein>